<keyword evidence="1" id="KW-0929">Antimicrobial</keyword>
<evidence type="ECO:0000313" key="4">
    <source>
        <dbReference type="EMBL" id="KRM14470.1"/>
    </source>
</evidence>
<dbReference type="AlphaFoldDB" id="A0A0R1WHU4"/>
<evidence type="ECO:0000256" key="3">
    <source>
        <dbReference type="ARBA" id="ARBA00023048"/>
    </source>
</evidence>
<dbReference type="InterPro" id="IPR010133">
    <property type="entry name" value="Bacteriocin_signal_seq"/>
</dbReference>
<dbReference type="EMBL" id="AZFV01000038">
    <property type="protein sequence ID" value="KRM14470.1"/>
    <property type="molecule type" value="Genomic_DNA"/>
</dbReference>
<evidence type="ECO:0000256" key="1">
    <source>
        <dbReference type="ARBA" id="ARBA00022529"/>
    </source>
</evidence>
<dbReference type="GO" id="GO:0031640">
    <property type="term" value="P:killing of cells of another organism"/>
    <property type="evidence" value="ECO:0007669"/>
    <property type="project" value="UniProtKB-KW"/>
</dbReference>
<comment type="caution">
    <text evidence="4">The sequence shown here is derived from an EMBL/GenBank/DDBJ whole genome shotgun (WGS) entry which is preliminary data.</text>
</comment>
<gene>
    <name evidence="4" type="ORF">FD31_GL001803</name>
</gene>
<dbReference type="RefSeq" id="WP_057893081.1">
    <property type="nucleotide sequence ID" value="NZ_AZFV01000038.1"/>
</dbReference>
<name>A0A0R1WHU4_9LACO</name>
<dbReference type="PATRIC" id="fig|1423774.3.peg.1871"/>
<dbReference type="GO" id="GO:0042742">
    <property type="term" value="P:defense response to bacterium"/>
    <property type="evidence" value="ECO:0007669"/>
    <property type="project" value="UniProtKB-KW"/>
</dbReference>
<organism evidence="4 5">
    <name type="scientific">Companilactobacillus nantensis DSM 16982</name>
    <dbReference type="NCBI Taxonomy" id="1423774"/>
    <lineage>
        <taxon>Bacteria</taxon>
        <taxon>Bacillati</taxon>
        <taxon>Bacillota</taxon>
        <taxon>Bacilli</taxon>
        <taxon>Lactobacillales</taxon>
        <taxon>Lactobacillaceae</taxon>
        <taxon>Companilactobacillus</taxon>
    </lineage>
</organism>
<evidence type="ECO:0008006" key="6">
    <source>
        <dbReference type="Google" id="ProtNLM"/>
    </source>
</evidence>
<evidence type="ECO:0000313" key="5">
    <source>
        <dbReference type="Proteomes" id="UP000051302"/>
    </source>
</evidence>
<keyword evidence="5" id="KW-1185">Reference proteome</keyword>
<reference evidence="4 5" key="1">
    <citation type="journal article" date="2015" name="Genome Announc.">
        <title>Expanding the biotechnology potential of lactobacilli through comparative genomics of 213 strains and associated genera.</title>
        <authorList>
            <person name="Sun Z."/>
            <person name="Harris H.M."/>
            <person name="McCann A."/>
            <person name="Guo C."/>
            <person name="Argimon S."/>
            <person name="Zhang W."/>
            <person name="Yang X."/>
            <person name="Jeffery I.B."/>
            <person name="Cooney J.C."/>
            <person name="Kagawa T.F."/>
            <person name="Liu W."/>
            <person name="Song Y."/>
            <person name="Salvetti E."/>
            <person name="Wrobel A."/>
            <person name="Rasinkangas P."/>
            <person name="Parkhill J."/>
            <person name="Rea M.C."/>
            <person name="O'Sullivan O."/>
            <person name="Ritari J."/>
            <person name="Douillard F.P."/>
            <person name="Paul Ross R."/>
            <person name="Yang R."/>
            <person name="Briner A.E."/>
            <person name="Felis G.E."/>
            <person name="de Vos W.M."/>
            <person name="Barrangou R."/>
            <person name="Klaenhammer T.R."/>
            <person name="Caufield P.W."/>
            <person name="Cui Y."/>
            <person name="Zhang H."/>
            <person name="O'Toole P.W."/>
        </authorList>
    </citation>
    <scope>NUCLEOTIDE SEQUENCE [LARGE SCALE GENOMIC DNA]</scope>
    <source>
        <strain evidence="4 5">DSM 16982</strain>
    </source>
</reference>
<dbReference type="NCBIfam" id="TIGR01847">
    <property type="entry name" value="bacteriocin_sig"/>
    <property type="match status" value="1"/>
</dbReference>
<keyword evidence="3" id="KW-0078">Bacteriocin</keyword>
<dbReference type="Proteomes" id="UP000051302">
    <property type="component" value="Unassembled WGS sequence"/>
</dbReference>
<keyword evidence="2" id="KW-0044">Antibiotic</keyword>
<sequence>MTEIKSIKNIKKLSKKDLNRIKGGKYDMMGLGGGGGFGGGFGAPLPAKVAGVGLKSTHYKKR</sequence>
<evidence type="ECO:0000256" key="2">
    <source>
        <dbReference type="ARBA" id="ARBA00023022"/>
    </source>
</evidence>
<proteinExistence type="predicted"/>
<accession>A0A0R1WHU4</accession>
<protein>
    <recommendedName>
        <fullName evidence="6">Bacteriocin</fullName>
    </recommendedName>
</protein>